<accession>A0A0A8ZL36</accession>
<keyword evidence="1" id="KW-0812">Transmembrane</keyword>
<dbReference type="EMBL" id="GBRH01262343">
    <property type="protein sequence ID" value="JAD35552.1"/>
    <property type="molecule type" value="Transcribed_RNA"/>
</dbReference>
<protein>
    <submittedName>
        <fullName evidence="2">Uncharacterized protein</fullName>
    </submittedName>
</protein>
<organism evidence="2">
    <name type="scientific">Arundo donax</name>
    <name type="common">Giant reed</name>
    <name type="synonym">Donax arundinaceus</name>
    <dbReference type="NCBI Taxonomy" id="35708"/>
    <lineage>
        <taxon>Eukaryota</taxon>
        <taxon>Viridiplantae</taxon>
        <taxon>Streptophyta</taxon>
        <taxon>Embryophyta</taxon>
        <taxon>Tracheophyta</taxon>
        <taxon>Spermatophyta</taxon>
        <taxon>Magnoliopsida</taxon>
        <taxon>Liliopsida</taxon>
        <taxon>Poales</taxon>
        <taxon>Poaceae</taxon>
        <taxon>PACMAD clade</taxon>
        <taxon>Arundinoideae</taxon>
        <taxon>Arundineae</taxon>
        <taxon>Arundo</taxon>
    </lineage>
</organism>
<reference evidence="2" key="2">
    <citation type="journal article" date="2015" name="Data Brief">
        <title>Shoot transcriptome of the giant reed, Arundo donax.</title>
        <authorList>
            <person name="Barrero R.A."/>
            <person name="Guerrero F.D."/>
            <person name="Moolhuijzen P."/>
            <person name="Goolsby J.A."/>
            <person name="Tidwell J."/>
            <person name="Bellgard S.E."/>
            <person name="Bellgard M.I."/>
        </authorList>
    </citation>
    <scope>NUCLEOTIDE SEQUENCE</scope>
    <source>
        <tissue evidence="2">Shoot tissue taken approximately 20 cm above the soil surface</tissue>
    </source>
</reference>
<dbReference type="AlphaFoldDB" id="A0A0A8ZL36"/>
<name>A0A0A8ZL36_ARUDO</name>
<evidence type="ECO:0000256" key="1">
    <source>
        <dbReference type="SAM" id="Phobius"/>
    </source>
</evidence>
<evidence type="ECO:0000313" key="2">
    <source>
        <dbReference type="EMBL" id="JAD35552.1"/>
    </source>
</evidence>
<keyword evidence="1" id="KW-1133">Transmembrane helix</keyword>
<sequence length="48" mass="5588">MPENAERPLQLWLKSHPPVCSSLSLLLTLFFEIFDVTMFLFMLLAEAF</sequence>
<feature type="transmembrane region" description="Helical" evidence="1">
    <location>
        <begin position="23"/>
        <end position="45"/>
    </location>
</feature>
<keyword evidence="1" id="KW-0472">Membrane</keyword>
<reference evidence="2" key="1">
    <citation type="submission" date="2014-09" db="EMBL/GenBank/DDBJ databases">
        <authorList>
            <person name="Magalhaes I.L.F."/>
            <person name="Oliveira U."/>
            <person name="Santos F.R."/>
            <person name="Vidigal T.H.D.A."/>
            <person name="Brescovit A.D."/>
            <person name="Santos A.J."/>
        </authorList>
    </citation>
    <scope>NUCLEOTIDE SEQUENCE</scope>
    <source>
        <tissue evidence="2">Shoot tissue taken approximately 20 cm above the soil surface</tissue>
    </source>
</reference>
<proteinExistence type="predicted"/>